<dbReference type="EMBL" id="RQTK01001018">
    <property type="protein sequence ID" value="RUS72782.1"/>
    <property type="molecule type" value="Genomic_DNA"/>
</dbReference>
<keyword evidence="1" id="KW-0472">Membrane</keyword>
<feature type="non-terminal residue" evidence="2">
    <location>
        <position position="1"/>
    </location>
</feature>
<dbReference type="AlphaFoldDB" id="A0A433SU17"/>
<proteinExistence type="predicted"/>
<reference evidence="2 3" key="1">
    <citation type="submission" date="2019-01" db="EMBL/GenBank/DDBJ databases">
        <title>A draft genome assembly of the solar-powered sea slug Elysia chlorotica.</title>
        <authorList>
            <person name="Cai H."/>
            <person name="Li Q."/>
            <person name="Fang X."/>
            <person name="Li J."/>
            <person name="Curtis N.E."/>
            <person name="Altenburger A."/>
            <person name="Shibata T."/>
            <person name="Feng M."/>
            <person name="Maeda T."/>
            <person name="Schwartz J.A."/>
            <person name="Shigenobu S."/>
            <person name="Lundholm N."/>
            <person name="Nishiyama T."/>
            <person name="Yang H."/>
            <person name="Hasebe M."/>
            <person name="Li S."/>
            <person name="Pierce S.K."/>
            <person name="Wang J."/>
        </authorList>
    </citation>
    <scope>NUCLEOTIDE SEQUENCE [LARGE SCALE GENOMIC DNA]</scope>
    <source>
        <strain evidence="2">EC2010</strain>
        <tissue evidence="2">Whole organism of an adult</tissue>
    </source>
</reference>
<evidence type="ECO:0000256" key="1">
    <source>
        <dbReference type="SAM" id="Phobius"/>
    </source>
</evidence>
<feature type="transmembrane region" description="Helical" evidence="1">
    <location>
        <begin position="88"/>
        <end position="108"/>
    </location>
</feature>
<feature type="non-terminal residue" evidence="2">
    <location>
        <position position="130"/>
    </location>
</feature>
<keyword evidence="1" id="KW-1133">Transmembrane helix</keyword>
<gene>
    <name evidence="2" type="ORF">EGW08_019442</name>
</gene>
<dbReference type="Proteomes" id="UP000271974">
    <property type="component" value="Unassembled WGS sequence"/>
</dbReference>
<evidence type="ECO:0000313" key="3">
    <source>
        <dbReference type="Proteomes" id="UP000271974"/>
    </source>
</evidence>
<evidence type="ECO:0000313" key="2">
    <source>
        <dbReference type="EMBL" id="RUS72782.1"/>
    </source>
</evidence>
<name>A0A433SU17_ELYCH</name>
<protein>
    <submittedName>
        <fullName evidence="2">Uncharacterized protein</fullName>
    </submittedName>
</protein>
<accession>A0A433SU17</accession>
<dbReference type="OrthoDB" id="10557109at2759"/>
<comment type="caution">
    <text evidence="2">The sequence shown here is derived from an EMBL/GenBank/DDBJ whole genome shotgun (WGS) entry which is preliminary data.</text>
</comment>
<organism evidence="2 3">
    <name type="scientific">Elysia chlorotica</name>
    <name type="common">Eastern emerald elysia</name>
    <name type="synonym">Sea slug</name>
    <dbReference type="NCBI Taxonomy" id="188477"/>
    <lineage>
        <taxon>Eukaryota</taxon>
        <taxon>Metazoa</taxon>
        <taxon>Spiralia</taxon>
        <taxon>Lophotrochozoa</taxon>
        <taxon>Mollusca</taxon>
        <taxon>Gastropoda</taxon>
        <taxon>Heterobranchia</taxon>
        <taxon>Euthyneura</taxon>
        <taxon>Panpulmonata</taxon>
        <taxon>Sacoglossa</taxon>
        <taxon>Placobranchoidea</taxon>
        <taxon>Plakobranchidae</taxon>
        <taxon>Elysia</taxon>
    </lineage>
</organism>
<keyword evidence="3" id="KW-1185">Reference proteome</keyword>
<sequence>ICTAFNPETGACENRKHHPSICHCQRLYTGAYRISYIFNVTVAASNQSVYMLWAGKPDIRTENQYLPEVKRVSVTCIPPNTAKEHFDLLFLHIFSSITLIFLLISWYIKNQKFLAKRKIPIELKKEEKIV</sequence>
<keyword evidence="1" id="KW-0812">Transmembrane</keyword>